<organism evidence="10 11">
    <name type="scientific">Basidiobolus ranarum</name>
    <dbReference type="NCBI Taxonomy" id="34480"/>
    <lineage>
        <taxon>Eukaryota</taxon>
        <taxon>Fungi</taxon>
        <taxon>Fungi incertae sedis</taxon>
        <taxon>Zoopagomycota</taxon>
        <taxon>Entomophthoromycotina</taxon>
        <taxon>Basidiobolomycetes</taxon>
        <taxon>Basidiobolales</taxon>
        <taxon>Basidiobolaceae</taxon>
        <taxon>Basidiobolus</taxon>
    </lineage>
</organism>
<evidence type="ECO:0000313" key="10">
    <source>
        <dbReference type="EMBL" id="KAK9729653.1"/>
    </source>
</evidence>
<feature type="domain" description="Histidine kinase" evidence="9">
    <location>
        <begin position="231"/>
        <end position="358"/>
    </location>
</feature>
<keyword evidence="2 8" id="KW-0808">Transferase</keyword>
<dbReference type="InterPro" id="IPR005467">
    <property type="entry name" value="His_kinase_dom"/>
</dbReference>
<gene>
    <name evidence="10" type="primary">PDK2_1</name>
    <name evidence="10" type="ORF">K7432_000166</name>
</gene>
<keyword evidence="6 8" id="KW-0496">Mitochondrion</keyword>
<evidence type="ECO:0000256" key="5">
    <source>
        <dbReference type="ARBA" id="ARBA00022840"/>
    </source>
</evidence>
<dbReference type="Gene3D" id="3.30.565.10">
    <property type="entry name" value="Histidine kinase-like ATPase, C-terminal domain"/>
    <property type="match status" value="1"/>
</dbReference>
<keyword evidence="4 8" id="KW-0418">Kinase</keyword>
<accession>A0ABR2WBQ7</accession>
<evidence type="ECO:0000256" key="7">
    <source>
        <dbReference type="ARBA" id="ARBA00048201"/>
    </source>
</evidence>
<evidence type="ECO:0000256" key="8">
    <source>
        <dbReference type="RuleBase" id="RU366032"/>
    </source>
</evidence>
<dbReference type="Proteomes" id="UP001479436">
    <property type="component" value="Unassembled WGS sequence"/>
</dbReference>
<protein>
    <recommendedName>
        <fullName evidence="8">Protein-serine/threonine kinase</fullName>
        <ecNumber evidence="8">2.7.11.-</ecNumber>
    </recommendedName>
</protein>
<evidence type="ECO:0000256" key="4">
    <source>
        <dbReference type="ARBA" id="ARBA00022777"/>
    </source>
</evidence>
<dbReference type="InterPro" id="IPR036784">
    <property type="entry name" value="AK/P_DHK_N_sf"/>
</dbReference>
<evidence type="ECO:0000313" key="11">
    <source>
        <dbReference type="Proteomes" id="UP001479436"/>
    </source>
</evidence>
<comment type="subcellular location">
    <subcellularLocation>
        <location evidence="8">Mitochondrion matrix</location>
    </subcellularLocation>
</comment>
<comment type="similarity">
    <text evidence="1 8">Belongs to the PDK/BCKDK protein kinase family.</text>
</comment>
<evidence type="ECO:0000256" key="1">
    <source>
        <dbReference type="ARBA" id="ARBA00006155"/>
    </source>
</evidence>
<comment type="caution">
    <text evidence="10">The sequence shown here is derived from an EMBL/GenBank/DDBJ whole genome shotgun (WGS) entry which is preliminary data.</text>
</comment>
<keyword evidence="3 8" id="KW-0547">Nucleotide-binding</keyword>
<evidence type="ECO:0000256" key="3">
    <source>
        <dbReference type="ARBA" id="ARBA00022741"/>
    </source>
</evidence>
<sequence>MIPTSALQALPKGHIIRLANSKITRVSLQHLFSFGNHVAKTHNPLLTAQFLHQELPIRLTQTLKMINAHDVPYNLSNLPTFQKISERYVEDIAMLSATPKPMSQSEERDFTELLKELQQRQRVNNLSIGRGLQELLDTTNKKIDFTENNFKQFFDKYYTMALGTRTLLSEHVSLHERERSIVEKVSPLVVAKKAAHDARRICSNQYGFEAPEVEIISKNNNVSPLYIEEYLHRSLFEILKNSLKATVETHQHSNRLPPVKIVIVAGGEDVTIKVSDVGGGIPMSKINHLWRYTYSMPSNNGSSLMGTDFNHYMDIPLVGYGHGLSVARLISRYFGGDLNVVSMEGYGTDAYLHLFRQQSCLENLPEFEDVEMLFEPEEPKQSAVCGSV</sequence>
<evidence type="ECO:0000256" key="2">
    <source>
        <dbReference type="ARBA" id="ARBA00022679"/>
    </source>
</evidence>
<name>A0ABR2WBQ7_9FUNG</name>
<comment type="catalytic activity">
    <reaction evidence="7">
        <text>L-seryl-[pyruvate dehydrogenase E1 alpha subunit] + ATP = O-phospho-L-seryl-[pyruvate dehydrogenase E1 alpha subunit] + ADP + H(+)</text>
        <dbReference type="Rhea" id="RHEA:23052"/>
        <dbReference type="Rhea" id="RHEA-COMP:13689"/>
        <dbReference type="Rhea" id="RHEA-COMP:13690"/>
        <dbReference type="ChEBI" id="CHEBI:15378"/>
        <dbReference type="ChEBI" id="CHEBI:29999"/>
        <dbReference type="ChEBI" id="CHEBI:30616"/>
        <dbReference type="ChEBI" id="CHEBI:83421"/>
        <dbReference type="ChEBI" id="CHEBI:456216"/>
        <dbReference type="EC" id="2.7.11.2"/>
    </reaction>
</comment>
<dbReference type="InterPro" id="IPR018955">
    <property type="entry name" value="BCDHK/PDK_N"/>
</dbReference>
<evidence type="ECO:0000259" key="9">
    <source>
        <dbReference type="PROSITE" id="PS50109"/>
    </source>
</evidence>
<proteinExistence type="inferred from homology"/>
<dbReference type="SUPFAM" id="SSF69012">
    <property type="entry name" value="alpha-ketoacid dehydrogenase kinase, N-terminal domain"/>
    <property type="match status" value="1"/>
</dbReference>
<dbReference type="PANTHER" id="PTHR11947">
    <property type="entry name" value="PYRUVATE DEHYDROGENASE KINASE"/>
    <property type="match status" value="1"/>
</dbReference>
<dbReference type="Gene3D" id="1.20.140.20">
    <property type="entry name" value="Alpha-ketoacid/pyruvate dehydrogenase kinase, N-terminal domain"/>
    <property type="match status" value="1"/>
</dbReference>
<reference evidence="10 11" key="1">
    <citation type="submission" date="2023-04" db="EMBL/GenBank/DDBJ databases">
        <title>Genome of Basidiobolus ranarum AG-B5.</title>
        <authorList>
            <person name="Stajich J.E."/>
            <person name="Carter-House D."/>
            <person name="Gryganskyi A."/>
        </authorList>
    </citation>
    <scope>NUCLEOTIDE SEQUENCE [LARGE SCALE GENOMIC DNA]</scope>
    <source>
        <strain evidence="10 11">AG-B5</strain>
    </source>
</reference>
<dbReference type="GO" id="GO:0004740">
    <property type="term" value="F:pyruvate dehydrogenase (acetyl-transferring) kinase activity"/>
    <property type="evidence" value="ECO:0007669"/>
    <property type="project" value="UniProtKB-EC"/>
</dbReference>
<dbReference type="InterPro" id="IPR036890">
    <property type="entry name" value="HATPase_C_sf"/>
</dbReference>
<keyword evidence="11" id="KW-1185">Reference proteome</keyword>
<dbReference type="PANTHER" id="PTHR11947:SF3">
    <property type="entry name" value="[PYRUVATE DEHYDROGENASE (ACETYL-TRANSFERRING)] KINASE, MITOCHONDRIAL"/>
    <property type="match status" value="1"/>
</dbReference>
<evidence type="ECO:0000256" key="6">
    <source>
        <dbReference type="ARBA" id="ARBA00023128"/>
    </source>
</evidence>
<keyword evidence="5 8" id="KW-0067">ATP-binding</keyword>
<dbReference type="PROSITE" id="PS50109">
    <property type="entry name" value="HIS_KIN"/>
    <property type="match status" value="1"/>
</dbReference>
<dbReference type="Pfam" id="PF02518">
    <property type="entry name" value="HATPase_c"/>
    <property type="match status" value="1"/>
</dbReference>
<dbReference type="EC" id="2.7.11.-" evidence="8"/>
<dbReference type="EMBL" id="JASJQH010006878">
    <property type="protein sequence ID" value="KAK9729653.1"/>
    <property type="molecule type" value="Genomic_DNA"/>
</dbReference>
<dbReference type="InterPro" id="IPR003594">
    <property type="entry name" value="HATPase_dom"/>
</dbReference>
<dbReference type="InterPro" id="IPR039028">
    <property type="entry name" value="BCKD/PDK"/>
</dbReference>
<dbReference type="Pfam" id="PF10436">
    <property type="entry name" value="BCDHK_Adom3"/>
    <property type="match status" value="1"/>
</dbReference>
<dbReference type="SUPFAM" id="SSF55874">
    <property type="entry name" value="ATPase domain of HSP90 chaperone/DNA topoisomerase II/histidine kinase"/>
    <property type="match status" value="1"/>
</dbReference>